<gene>
    <name evidence="1" type="ORF">SIL87_12425</name>
</gene>
<name>A0AAW9DRA5_ACIAO</name>
<reference evidence="1 2" key="1">
    <citation type="submission" date="2023-11" db="EMBL/GenBank/DDBJ databases">
        <title>MicrobeMod: A computational toolkit for identifying prokaryotic methylation and restriction-modification with nanopore sequencing.</title>
        <authorList>
            <person name="Crits-Christoph A."/>
            <person name="Kang S.C."/>
            <person name="Lee H."/>
            <person name="Ostrov N."/>
        </authorList>
    </citation>
    <scope>NUCLEOTIDE SEQUENCE [LARGE SCALE GENOMIC DNA]</scope>
    <source>
        <strain evidence="1 2">DSMZ 700</strain>
    </source>
</reference>
<dbReference type="RefSeq" id="WP_319614476.1">
    <property type="nucleotide sequence ID" value="NZ_JAWXYB010000018.1"/>
</dbReference>
<organism evidence="1 2">
    <name type="scientific">Acidiphilium acidophilum</name>
    <name type="common">Thiobacillus acidophilus</name>
    <dbReference type="NCBI Taxonomy" id="76588"/>
    <lineage>
        <taxon>Bacteria</taxon>
        <taxon>Pseudomonadati</taxon>
        <taxon>Pseudomonadota</taxon>
        <taxon>Alphaproteobacteria</taxon>
        <taxon>Acetobacterales</taxon>
        <taxon>Acidocellaceae</taxon>
        <taxon>Acidiphilium</taxon>
    </lineage>
</organism>
<comment type="caution">
    <text evidence="1">The sequence shown here is derived from an EMBL/GenBank/DDBJ whole genome shotgun (WGS) entry which is preliminary data.</text>
</comment>
<dbReference type="Proteomes" id="UP001279553">
    <property type="component" value="Unassembled WGS sequence"/>
</dbReference>
<accession>A0AAW9DRA5</accession>
<proteinExistence type="predicted"/>
<evidence type="ECO:0000313" key="1">
    <source>
        <dbReference type="EMBL" id="MDX5931573.1"/>
    </source>
</evidence>
<keyword evidence="2" id="KW-1185">Reference proteome</keyword>
<dbReference type="AlphaFoldDB" id="A0AAW9DRA5"/>
<dbReference type="EMBL" id="JAWXYB010000018">
    <property type="protein sequence ID" value="MDX5931573.1"/>
    <property type="molecule type" value="Genomic_DNA"/>
</dbReference>
<evidence type="ECO:0000313" key="2">
    <source>
        <dbReference type="Proteomes" id="UP001279553"/>
    </source>
</evidence>
<sequence length="69" mass="7577">MKREQFEEAVKQLNFDNGGFRSALIDVCDTAAIARKWLLDHYDTHTASDAIALTALVVAQRTRVQGAGA</sequence>
<protein>
    <submittedName>
        <fullName evidence="1">Uncharacterized protein</fullName>
    </submittedName>
</protein>